<accession>A0ABY6UFJ0</accession>
<protein>
    <recommendedName>
        <fullName evidence="9">Cytochrome P450</fullName>
    </recommendedName>
</protein>
<dbReference type="InterPro" id="IPR036396">
    <property type="entry name" value="Cyt_P450_sf"/>
</dbReference>
<dbReference type="PRINTS" id="PR00463">
    <property type="entry name" value="EP450I"/>
</dbReference>
<evidence type="ECO:0000256" key="6">
    <source>
        <dbReference type="RuleBase" id="RU000461"/>
    </source>
</evidence>
<reference evidence="7 8" key="1">
    <citation type="submission" date="2019-06" db="EMBL/GenBank/DDBJ databases">
        <authorList>
            <person name="Broberg M."/>
        </authorList>
    </citation>
    <scope>NUCLEOTIDE SEQUENCE [LARGE SCALE GENOMIC DNA]</scope>
</reference>
<proteinExistence type="inferred from homology"/>
<evidence type="ECO:0008006" key="9">
    <source>
        <dbReference type="Google" id="ProtNLM"/>
    </source>
</evidence>
<organism evidence="7 8">
    <name type="scientific">Bionectria ochroleuca</name>
    <name type="common">Gliocladium roseum</name>
    <dbReference type="NCBI Taxonomy" id="29856"/>
    <lineage>
        <taxon>Eukaryota</taxon>
        <taxon>Fungi</taxon>
        <taxon>Dikarya</taxon>
        <taxon>Ascomycota</taxon>
        <taxon>Pezizomycotina</taxon>
        <taxon>Sordariomycetes</taxon>
        <taxon>Hypocreomycetidae</taxon>
        <taxon>Hypocreales</taxon>
        <taxon>Bionectriaceae</taxon>
        <taxon>Clonostachys</taxon>
    </lineage>
</organism>
<keyword evidence="5 6" id="KW-0503">Monooxygenase</keyword>
<dbReference type="PANTHER" id="PTHR46300">
    <property type="entry name" value="P450, PUTATIVE (EUROFUNG)-RELATED-RELATED"/>
    <property type="match status" value="1"/>
</dbReference>
<dbReference type="Proteomes" id="UP000766486">
    <property type="component" value="Unassembled WGS sequence"/>
</dbReference>
<dbReference type="InterPro" id="IPR017972">
    <property type="entry name" value="Cyt_P450_CS"/>
</dbReference>
<dbReference type="PROSITE" id="PS00086">
    <property type="entry name" value="CYTOCHROME_P450"/>
    <property type="match status" value="1"/>
</dbReference>
<evidence type="ECO:0000256" key="3">
    <source>
        <dbReference type="ARBA" id="ARBA00023002"/>
    </source>
</evidence>
<dbReference type="SUPFAM" id="SSF48264">
    <property type="entry name" value="Cytochrome P450"/>
    <property type="match status" value="1"/>
</dbReference>
<evidence type="ECO:0000313" key="7">
    <source>
        <dbReference type="EMBL" id="VUC28794.1"/>
    </source>
</evidence>
<keyword evidence="8" id="KW-1185">Reference proteome</keyword>
<evidence type="ECO:0000256" key="2">
    <source>
        <dbReference type="ARBA" id="ARBA00022723"/>
    </source>
</evidence>
<evidence type="ECO:0000256" key="5">
    <source>
        <dbReference type="ARBA" id="ARBA00023033"/>
    </source>
</evidence>
<dbReference type="InterPro" id="IPR001128">
    <property type="entry name" value="Cyt_P450"/>
</dbReference>
<keyword evidence="3 6" id="KW-0560">Oxidoreductase</keyword>
<keyword evidence="4 6" id="KW-0408">Iron</keyword>
<dbReference type="PANTHER" id="PTHR46300:SF2">
    <property type="entry name" value="CYTOCHROME P450 MONOOXYGENASE ALNH-RELATED"/>
    <property type="match status" value="1"/>
</dbReference>
<evidence type="ECO:0000256" key="4">
    <source>
        <dbReference type="ARBA" id="ARBA00023004"/>
    </source>
</evidence>
<name>A0ABY6UFJ0_BIOOC</name>
<evidence type="ECO:0000313" key="8">
    <source>
        <dbReference type="Proteomes" id="UP000766486"/>
    </source>
</evidence>
<comment type="similarity">
    <text evidence="1 6">Belongs to the cytochrome P450 family.</text>
</comment>
<dbReference type="Gene3D" id="1.10.630.10">
    <property type="entry name" value="Cytochrome P450"/>
    <property type="match status" value="1"/>
</dbReference>
<keyword evidence="6" id="KW-0349">Heme</keyword>
<gene>
    <name evidence="7" type="ORF">CLO192961_LOCUS245184</name>
</gene>
<dbReference type="EMBL" id="CABFNS010000794">
    <property type="protein sequence ID" value="VUC28794.1"/>
    <property type="molecule type" value="Genomic_DNA"/>
</dbReference>
<dbReference type="InterPro" id="IPR050364">
    <property type="entry name" value="Cytochrome_P450_fung"/>
</dbReference>
<dbReference type="InterPro" id="IPR002401">
    <property type="entry name" value="Cyt_P450_E_grp-I"/>
</dbReference>
<keyword evidence="2 6" id="KW-0479">Metal-binding</keyword>
<comment type="caution">
    <text evidence="7">The sequence shown here is derived from an EMBL/GenBank/DDBJ whole genome shotgun (WGS) entry which is preliminary data.</text>
</comment>
<dbReference type="Pfam" id="PF00067">
    <property type="entry name" value="p450"/>
    <property type="match status" value="1"/>
</dbReference>
<evidence type="ECO:0000256" key="1">
    <source>
        <dbReference type="ARBA" id="ARBA00010617"/>
    </source>
</evidence>
<sequence length="166" mass="19152">MAQKARLEIDEVIGFDRLPNWQDQQRLPYCRALLKELNRWAPIAIAGVPHETTHEIIYDKYTIPANTILIPNIPALSRNRERYDSPDVFDPRRFIGDDKDAAASARCPDYGSRDHFQFGFGKRFCPGSYVAEGSLYMAVSRIIWGFEIHNIKGQDLNMNEQRYSNS</sequence>